<dbReference type="SMART" id="SM00116">
    <property type="entry name" value="CBS"/>
    <property type="match status" value="1"/>
</dbReference>
<organism evidence="5 6">
    <name type="scientific">Corallococcus caeni</name>
    <dbReference type="NCBI Taxonomy" id="3082388"/>
    <lineage>
        <taxon>Bacteria</taxon>
        <taxon>Pseudomonadati</taxon>
        <taxon>Myxococcota</taxon>
        <taxon>Myxococcia</taxon>
        <taxon>Myxococcales</taxon>
        <taxon>Cystobacterineae</taxon>
        <taxon>Myxococcaceae</taxon>
        <taxon>Corallococcus</taxon>
    </lineage>
</organism>
<dbReference type="InterPro" id="IPR036052">
    <property type="entry name" value="TrpB-like_PALP_sf"/>
</dbReference>
<evidence type="ECO:0000256" key="1">
    <source>
        <dbReference type="ARBA" id="ARBA00001933"/>
    </source>
</evidence>
<comment type="cofactor">
    <cofactor evidence="1">
        <name>pyridoxal 5'-phosphate</name>
        <dbReference type="ChEBI" id="CHEBI:597326"/>
    </cofactor>
</comment>
<evidence type="ECO:0000256" key="2">
    <source>
        <dbReference type="ARBA" id="ARBA00022898"/>
    </source>
</evidence>
<gene>
    <name evidence="5" type="ORF">ASNO1_49890</name>
</gene>
<dbReference type="EMBL" id="BTTX01000004">
    <property type="protein sequence ID" value="GMU08736.1"/>
    <property type="molecule type" value="Genomic_DNA"/>
</dbReference>
<dbReference type="SUPFAM" id="SSF53686">
    <property type="entry name" value="Tryptophan synthase beta subunit-like PLP-dependent enzymes"/>
    <property type="match status" value="1"/>
</dbReference>
<dbReference type="InterPro" id="IPR001216">
    <property type="entry name" value="P-phosphate_BS"/>
</dbReference>
<proteinExistence type="predicted"/>
<evidence type="ECO:0000313" key="6">
    <source>
        <dbReference type="Proteomes" id="UP001342631"/>
    </source>
</evidence>
<accession>A0ABQ6QY70</accession>
<dbReference type="CDD" id="cd01561">
    <property type="entry name" value="CBS_like"/>
    <property type="match status" value="1"/>
</dbReference>
<dbReference type="Pfam" id="PF00571">
    <property type="entry name" value="CBS"/>
    <property type="match status" value="2"/>
</dbReference>
<dbReference type="Pfam" id="PF00291">
    <property type="entry name" value="PALP"/>
    <property type="match status" value="1"/>
</dbReference>
<feature type="domain" description="CBS" evidence="4">
    <location>
        <begin position="360"/>
        <end position="418"/>
    </location>
</feature>
<sequence>MFPLTGRSTYKAPTLTFFGKPRTMDIQQNILTAIGHTPLVKLNKLVGPNDATVLVKCEFMNPGASIKDRMALYIIEKAEREGRLKPGGTIVENTSGNTGMGVALAAAVKGYKCIFTMPDKMSLEKINRLKAMGAQVVVTPTNVPAEDPRSYYETSKRLAKETPGAFMLNQYHNPDNIEAHYHTTGPEIFQQTEGKFDYFVSGLGTGGTMSGAGKYLKEKIPGLKNIGVDPEGSVYEGYFKTGKLTEPHVYKVEGIGEDMLCGAMDFKVVDDVRQVDDRMCFNAARRLAREEGIFAGGSSGAAVHVAVQLAKEVGKGKTIVVVLPDSGSSYISKFHSDEWMRDNGFMQEKGAGTVRDIIGAKPRELKTAKRGDRVDRVVETMRSHGISQMPVVSDDGRAVGMVHEYDLLNALVANKVKFQDAIDPIVAPLQGAVSAEASIDRLREIFARDNVAVVKDGETVIAIVTKIDLIDHLHRTAA</sequence>
<reference evidence="5 6" key="1">
    <citation type="journal article" date="2024" name="Arch. Microbiol.">
        <title>Corallococcus caeni sp. nov., a novel myxobacterium isolated from activated sludge.</title>
        <authorList>
            <person name="Tomita S."/>
            <person name="Nakai R."/>
            <person name="Kuroda K."/>
            <person name="Kurashita H."/>
            <person name="Hatamoto M."/>
            <person name="Yamaguchi T."/>
            <person name="Narihiro T."/>
        </authorList>
    </citation>
    <scope>NUCLEOTIDE SEQUENCE [LARGE SCALE GENOMIC DNA]</scope>
    <source>
        <strain evidence="5 6">NO1</strain>
    </source>
</reference>
<dbReference type="InterPro" id="IPR000644">
    <property type="entry name" value="CBS_dom"/>
</dbReference>
<dbReference type="Proteomes" id="UP001342631">
    <property type="component" value="Unassembled WGS sequence"/>
</dbReference>
<keyword evidence="3" id="KW-0129">CBS domain</keyword>
<keyword evidence="2" id="KW-0663">Pyridoxal phosphate</keyword>
<dbReference type="Gene3D" id="3.40.50.1100">
    <property type="match status" value="2"/>
</dbReference>
<evidence type="ECO:0000256" key="3">
    <source>
        <dbReference type="PROSITE-ProRule" id="PRU00703"/>
    </source>
</evidence>
<dbReference type="PROSITE" id="PS51371">
    <property type="entry name" value="CBS"/>
    <property type="match status" value="1"/>
</dbReference>
<dbReference type="InterPro" id="IPR046342">
    <property type="entry name" value="CBS_dom_sf"/>
</dbReference>
<dbReference type="SUPFAM" id="SSF54631">
    <property type="entry name" value="CBS-domain pair"/>
    <property type="match status" value="1"/>
</dbReference>
<evidence type="ECO:0000313" key="5">
    <source>
        <dbReference type="EMBL" id="GMU08736.1"/>
    </source>
</evidence>
<keyword evidence="6" id="KW-1185">Reference proteome</keyword>
<evidence type="ECO:0000259" key="4">
    <source>
        <dbReference type="PROSITE" id="PS51371"/>
    </source>
</evidence>
<name>A0ABQ6QY70_9BACT</name>
<dbReference type="InterPro" id="IPR050214">
    <property type="entry name" value="Cys_Synth/Cystath_Beta-Synth"/>
</dbReference>
<dbReference type="InterPro" id="IPR001926">
    <property type="entry name" value="TrpB-like_PALP"/>
</dbReference>
<dbReference type="Gene3D" id="3.10.580.10">
    <property type="entry name" value="CBS-domain"/>
    <property type="match status" value="1"/>
</dbReference>
<dbReference type="PROSITE" id="PS00901">
    <property type="entry name" value="CYS_SYNTHASE"/>
    <property type="match status" value="1"/>
</dbReference>
<dbReference type="PANTHER" id="PTHR10314">
    <property type="entry name" value="CYSTATHIONINE BETA-SYNTHASE"/>
    <property type="match status" value="1"/>
</dbReference>
<comment type="caution">
    <text evidence="5">The sequence shown here is derived from an EMBL/GenBank/DDBJ whole genome shotgun (WGS) entry which is preliminary data.</text>
</comment>
<protein>
    <submittedName>
        <fullName evidence="5">Cystathionine beta-synthase</fullName>
    </submittedName>
</protein>